<evidence type="ECO:0000313" key="1">
    <source>
        <dbReference type="EMBL" id="KYQ59906.1"/>
    </source>
</evidence>
<evidence type="ECO:0000313" key="2">
    <source>
        <dbReference type="Proteomes" id="UP000075809"/>
    </source>
</evidence>
<sequence length="75" mass="8005">RQNASLGAREWVVMRGSESRNAKSVHFAALIGKAFLKALKICSFKPFCGLGRTSVKVLDKEHRGGGTTTGAEEAA</sequence>
<name>A0A151XHM5_9HYME</name>
<proteinExistence type="predicted"/>
<dbReference type="STRING" id="64791.A0A151XHM5"/>
<gene>
    <name evidence="1" type="ORF">ALC60_01001</name>
</gene>
<accession>A0A151XHM5</accession>
<reference evidence="1 2" key="1">
    <citation type="submission" date="2015-09" db="EMBL/GenBank/DDBJ databases">
        <title>Trachymyrmex zeteki WGS genome.</title>
        <authorList>
            <person name="Nygaard S."/>
            <person name="Hu H."/>
            <person name="Boomsma J."/>
            <person name="Zhang G."/>
        </authorList>
    </citation>
    <scope>NUCLEOTIDE SEQUENCE [LARGE SCALE GENOMIC DNA]</scope>
    <source>
        <strain evidence="1">Tzet28-1</strain>
        <tissue evidence="1">Whole body</tissue>
    </source>
</reference>
<protein>
    <submittedName>
        <fullName evidence="1">Uncharacterized protein</fullName>
    </submittedName>
</protein>
<dbReference type="Proteomes" id="UP000075809">
    <property type="component" value="Unassembled WGS sequence"/>
</dbReference>
<dbReference type="AlphaFoldDB" id="A0A151XHM5"/>
<organism evidence="1 2">
    <name type="scientific">Mycetomoellerius zeteki</name>
    <dbReference type="NCBI Taxonomy" id="64791"/>
    <lineage>
        <taxon>Eukaryota</taxon>
        <taxon>Metazoa</taxon>
        <taxon>Ecdysozoa</taxon>
        <taxon>Arthropoda</taxon>
        <taxon>Hexapoda</taxon>
        <taxon>Insecta</taxon>
        <taxon>Pterygota</taxon>
        <taxon>Neoptera</taxon>
        <taxon>Endopterygota</taxon>
        <taxon>Hymenoptera</taxon>
        <taxon>Apocrita</taxon>
        <taxon>Aculeata</taxon>
        <taxon>Formicoidea</taxon>
        <taxon>Formicidae</taxon>
        <taxon>Myrmicinae</taxon>
        <taxon>Mycetomoellerius</taxon>
    </lineage>
</organism>
<keyword evidence="2" id="KW-1185">Reference proteome</keyword>
<feature type="non-terminal residue" evidence="1">
    <location>
        <position position="1"/>
    </location>
</feature>
<dbReference type="EMBL" id="KQ982116">
    <property type="protein sequence ID" value="KYQ59906.1"/>
    <property type="molecule type" value="Genomic_DNA"/>
</dbReference>